<organism evidence="3 4">
    <name type="scientific">Aquitalea aquatica</name>
    <dbReference type="NCBI Taxonomy" id="3044273"/>
    <lineage>
        <taxon>Bacteria</taxon>
        <taxon>Pseudomonadati</taxon>
        <taxon>Pseudomonadota</taxon>
        <taxon>Betaproteobacteria</taxon>
        <taxon>Neisseriales</taxon>
        <taxon>Chromobacteriaceae</taxon>
        <taxon>Aquitalea</taxon>
    </lineage>
</organism>
<name>A0A838YJ22_9NEIS</name>
<keyword evidence="2" id="KW-0472">Membrane</keyword>
<reference evidence="3 4" key="1">
    <citation type="submission" date="2020-07" db="EMBL/GenBank/DDBJ databases">
        <title>Draft genome sequence of violacein-producing bacteria and related species.</title>
        <authorList>
            <person name="Wilson H.S."/>
            <person name="De Leon M.E."/>
        </authorList>
    </citation>
    <scope>NUCLEOTIDE SEQUENCE [LARGE SCALE GENOMIC DNA]</scope>
    <source>
        <strain evidence="3 4">HSC-21Su07</strain>
    </source>
</reference>
<keyword evidence="2" id="KW-0812">Transmembrane</keyword>
<dbReference type="EMBL" id="JACERN010000043">
    <property type="protein sequence ID" value="MBA4710571.1"/>
    <property type="molecule type" value="Genomic_DNA"/>
</dbReference>
<feature type="region of interest" description="Disordered" evidence="1">
    <location>
        <begin position="1"/>
        <end position="30"/>
    </location>
</feature>
<feature type="transmembrane region" description="Helical" evidence="2">
    <location>
        <begin position="73"/>
        <end position="97"/>
    </location>
</feature>
<proteinExistence type="predicted"/>
<dbReference type="Proteomes" id="UP000545606">
    <property type="component" value="Unassembled WGS sequence"/>
</dbReference>
<sequence length="124" mass="13900">MWGGLGGAGGLGQASPPARPPRGSGNENKHPQEQVLGFLIELRLKMLLILFLFFGAANFMFHKRLCHLTGEEFYIFTTPNKVISSKLHIALFFGYFKYKDTELTQWAITLQVLASVFIAIILKN</sequence>
<feature type="transmembrane region" description="Helical" evidence="2">
    <location>
        <begin position="42"/>
        <end position="61"/>
    </location>
</feature>
<keyword evidence="4" id="KW-1185">Reference proteome</keyword>
<evidence type="ECO:0000313" key="4">
    <source>
        <dbReference type="Proteomes" id="UP000545606"/>
    </source>
</evidence>
<feature type="compositionally biased region" description="Gly residues" evidence="1">
    <location>
        <begin position="1"/>
        <end position="12"/>
    </location>
</feature>
<keyword evidence="2" id="KW-1133">Transmembrane helix</keyword>
<evidence type="ECO:0000313" key="3">
    <source>
        <dbReference type="EMBL" id="MBA4710571.1"/>
    </source>
</evidence>
<gene>
    <name evidence="3" type="ORF">H2Z84_19525</name>
</gene>
<comment type="caution">
    <text evidence="3">The sequence shown here is derived from an EMBL/GenBank/DDBJ whole genome shotgun (WGS) entry which is preliminary data.</text>
</comment>
<accession>A0A838YJ22</accession>
<dbReference type="RefSeq" id="WP_181837463.1">
    <property type="nucleotide sequence ID" value="NZ_JACERN010000043.1"/>
</dbReference>
<feature type="transmembrane region" description="Helical" evidence="2">
    <location>
        <begin position="103"/>
        <end position="122"/>
    </location>
</feature>
<evidence type="ECO:0000256" key="1">
    <source>
        <dbReference type="SAM" id="MobiDB-lite"/>
    </source>
</evidence>
<evidence type="ECO:0000256" key="2">
    <source>
        <dbReference type="SAM" id="Phobius"/>
    </source>
</evidence>
<dbReference type="AlphaFoldDB" id="A0A838YJ22"/>
<protein>
    <submittedName>
        <fullName evidence="3">Uncharacterized protein</fullName>
    </submittedName>
</protein>